<evidence type="ECO:0008006" key="3">
    <source>
        <dbReference type="Google" id="ProtNLM"/>
    </source>
</evidence>
<organism evidence="1 2">
    <name type="scientific">Stylosanthes scabra</name>
    <dbReference type="NCBI Taxonomy" id="79078"/>
    <lineage>
        <taxon>Eukaryota</taxon>
        <taxon>Viridiplantae</taxon>
        <taxon>Streptophyta</taxon>
        <taxon>Embryophyta</taxon>
        <taxon>Tracheophyta</taxon>
        <taxon>Spermatophyta</taxon>
        <taxon>Magnoliopsida</taxon>
        <taxon>eudicotyledons</taxon>
        <taxon>Gunneridae</taxon>
        <taxon>Pentapetalae</taxon>
        <taxon>rosids</taxon>
        <taxon>fabids</taxon>
        <taxon>Fabales</taxon>
        <taxon>Fabaceae</taxon>
        <taxon>Papilionoideae</taxon>
        <taxon>50 kb inversion clade</taxon>
        <taxon>dalbergioids sensu lato</taxon>
        <taxon>Dalbergieae</taxon>
        <taxon>Pterocarpus clade</taxon>
        <taxon>Stylosanthes</taxon>
    </lineage>
</organism>
<sequence>MRGTKRERERITITAAAVLGGTVAGKALLRRAPVIVLAWLRNAKLSRCRVVAAAVATPCTSSRWKNVITAGNPLTVKDFLSLTSSLRFFEINSTSWN</sequence>
<reference evidence="1 2" key="1">
    <citation type="journal article" date="2023" name="Plants (Basel)">
        <title>Bridging the Gap: Combining Genomics and Transcriptomics Approaches to Understand Stylosanthes scabra, an Orphan Legume from the Brazilian Caatinga.</title>
        <authorList>
            <person name="Ferreira-Neto J.R.C."/>
            <person name="da Silva M.D."/>
            <person name="Binneck E."/>
            <person name="de Melo N.F."/>
            <person name="da Silva R.H."/>
            <person name="de Melo A.L.T.M."/>
            <person name="Pandolfi V."/>
            <person name="Bustamante F.O."/>
            <person name="Brasileiro-Vidal A.C."/>
            <person name="Benko-Iseppon A.M."/>
        </authorList>
    </citation>
    <scope>NUCLEOTIDE SEQUENCE [LARGE SCALE GENOMIC DNA]</scope>
    <source>
        <tissue evidence="1">Leaves</tissue>
    </source>
</reference>
<dbReference type="Proteomes" id="UP001341840">
    <property type="component" value="Unassembled WGS sequence"/>
</dbReference>
<proteinExistence type="predicted"/>
<gene>
    <name evidence="1" type="ORF">PIB30_033163</name>
</gene>
<evidence type="ECO:0000313" key="1">
    <source>
        <dbReference type="EMBL" id="MED6207152.1"/>
    </source>
</evidence>
<keyword evidence="2" id="KW-1185">Reference proteome</keyword>
<protein>
    <recommendedName>
        <fullName evidence="3">Secreted protein</fullName>
    </recommendedName>
</protein>
<dbReference type="EMBL" id="JASCZI010241804">
    <property type="protein sequence ID" value="MED6207152.1"/>
    <property type="molecule type" value="Genomic_DNA"/>
</dbReference>
<name>A0ABU6Y9M6_9FABA</name>
<accession>A0ABU6Y9M6</accession>
<comment type="caution">
    <text evidence="1">The sequence shown here is derived from an EMBL/GenBank/DDBJ whole genome shotgun (WGS) entry which is preliminary data.</text>
</comment>
<evidence type="ECO:0000313" key="2">
    <source>
        <dbReference type="Proteomes" id="UP001341840"/>
    </source>
</evidence>